<dbReference type="AlphaFoldDB" id="A0A511WMG1"/>
<proteinExistence type="predicted"/>
<keyword evidence="2" id="KW-1185">Reference proteome</keyword>
<accession>A0A511WMG1</accession>
<dbReference type="InterPro" id="IPR029068">
    <property type="entry name" value="Glyas_Bleomycin-R_OHBP_Dase"/>
</dbReference>
<protein>
    <recommendedName>
        <fullName evidence="3">VOC domain-containing protein</fullName>
    </recommendedName>
</protein>
<name>A0A511WMG1_9BACI</name>
<dbReference type="EMBL" id="BJYD01000004">
    <property type="protein sequence ID" value="GEN52324.1"/>
    <property type="molecule type" value="Genomic_DNA"/>
</dbReference>
<comment type="caution">
    <text evidence="1">The sequence shown here is derived from an EMBL/GenBank/DDBJ whole genome shotgun (WGS) entry which is preliminary data.</text>
</comment>
<dbReference type="RefSeq" id="WP_146813067.1">
    <property type="nucleotide sequence ID" value="NZ_BJYD01000004.1"/>
</dbReference>
<evidence type="ECO:0000313" key="1">
    <source>
        <dbReference type="EMBL" id="GEN52324.1"/>
    </source>
</evidence>
<reference evidence="1 2" key="1">
    <citation type="submission" date="2019-07" db="EMBL/GenBank/DDBJ databases">
        <title>Whole genome shotgun sequence of Halobacillus faecis NBRC 103569.</title>
        <authorList>
            <person name="Hosoyama A."/>
            <person name="Uohara A."/>
            <person name="Ohji S."/>
            <person name="Ichikawa N."/>
        </authorList>
    </citation>
    <scope>NUCLEOTIDE SEQUENCE [LARGE SCALE GENOMIC DNA]</scope>
    <source>
        <strain evidence="1 2">NBRC 103569</strain>
    </source>
</reference>
<gene>
    <name evidence="1" type="ORF">HFA01_05860</name>
</gene>
<dbReference type="SUPFAM" id="SSF54593">
    <property type="entry name" value="Glyoxalase/Bleomycin resistance protein/Dihydroxybiphenyl dioxygenase"/>
    <property type="match status" value="1"/>
</dbReference>
<dbReference type="Proteomes" id="UP000321886">
    <property type="component" value="Unassembled WGS sequence"/>
</dbReference>
<dbReference type="OrthoDB" id="2353168at2"/>
<evidence type="ECO:0008006" key="3">
    <source>
        <dbReference type="Google" id="ProtNLM"/>
    </source>
</evidence>
<dbReference type="Gene3D" id="3.10.180.10">
    <property type="entry name" value="2,3-Dihydroxybiphenyl 1,2-Dioxygenase, domain 1"/>
    <property type="match status" value="1"/>
</dbReference>
<organism evidence="1 2">
    <name type="scientific">Halobacillus faecis</name>
    <dbReference type="NCBI Taxonomy" id="360184"/>
    <lineage>
        <taxon>Bacteria</taxon>
        <taxon>Bacillati</taxon>
        <taxon>Bacillota</taxon>
        <taxon>Bacilli</taxon>
        <taxon>Bacillales</taxon>
        <taxon>Bacillaceae</taxon>
        <taxon>Halobacillus</taxon>
    </lineage>
</organism>
<sequence>MQLFHYHWWTERVEQMEEFYQQQGFETVLRVGRHEGEMQTFNPPLEWDEFRDKGIAFRIIEMVKGKTNITFGHGIGDRFDHIGLLVNEAEYERIIEKAKGLDLNINERERRTFLSTPWKFRIELQKRKDVVHDQGTHIMAMDIGLSFQENPKMIGNLLDLDLYVESDSHIRVGNHEWSLNFYEEDSTRLCSVHFSQGPMHSVDPVGTKLTTASDDEG</sequence>
<evidence type="ECO:0000313" key="2">
    <source>
        <dbReference type="Proteomes" id="UP000321886"/>
    </source>
</evidence>